<comment type="cofactor">
    <cofactor evidence="1">
        <name>Mn(2+)</name>
        <dbReference type="ChEBI" id="CHEBI:29035"/>
    </cofactor>
</comment>
<dbReference type="EC" id="5.3.1.15" evidence="8"/>
<keyword evidence="5" id="KW-0119">Carbohydrate metabolism</keyword>
<dbReference type="InterPro" id="IPR047581">
    <property type="entry name" value="EcSI_cupin"/>
</dbReference>
<dbReference type="AlphaFoldDB" id="A0A084JSG7"/>
<proteinExistence type="inferred from homology"/>
<evidence type="ECO:0000256" key="3">
    <source>
        <dbReference type="ARBA" id="ARBA00023211"/>
    </source>
</evidence>
<name>A0A084JSG7_9FIRM</name>
<comment type="caution">
    <text evidence="9">The sequence shown here is derived from an EMBL/GenBank/DDBJ whole genome shotgun (WGS) entry which is preliminary data.</text>
</comment>
<dbReference type="Pfam" id="PF07385">
    <property type="entry name" value="Lyx_isomer"/>
    <property type="match status" value="1"/>
</dbReference>
<comment type="catalytic activity">
    <reaction evidence="6">
        <text>D-lyxose = D-xylulose</text>
        <dbReference type="Rhea" id="RHEA:14201"/>
        <dbReference type="ChEBI" id="CHEBI:16789"/>
        <dbReference type="ChEBI" id="CHEBI:17140"/>
        <dbReference type="EC" id="5.3.1.15"/>
    </reaction>
</comment>
<gene>
    <name evidence="9" type="ORF">IO98_01640</name>
</gene>
<dbReference type="RefSeq" id="WP_038277359.1">
    <property type="nucleotide sequence ID" value="NZ_JPME01000002.1"/>
</dbReference>
<dbReference type="OrthoDB" id="27002at2"/>
<dbReference type="GO" id="GO:0047828">
    <property type="term" value="F:D-lyxose ketol-isomerase activity"/>
    <property type="evidence" value="ECO:0007669"/>
    <property type="project" value="UniProtKB-EC"/>
</dbReference>
<dbReference type="InterPro" id="IPR014710">
    <property type="entry name" value="RmlC-like_jellyroll"/>
</dbReference>
<dbReference type="STRING" id="29354.IO98_01640"/>
<dbReference type="CDD" id="cd20309">
    <property type="entry name" value="cupin_EcSI"/>
    <property type="match status" value="1"/>
</dbReference>
<keyword evidence="2" id="KW-0479">Metal-binding</keyword>
<dbReference type="EMBL" id="JPME01000002">
    <property type="protein sequence ID" value="KEZ91901.1"/>
    <property type="molecule type" value="Genomic_DNA"/>
</dbReference>
<dbReference type="Proteomes" id="UP000028525">
    <property type="component" value="Unassembled WGS sequence"/>
</dbReference>
<evidence type="ECO:0000313" key="10">
    <source>
        <dbReference type="Proteomes" id="UP000028525"/>
    </source>
</evidence>
<evidence type="ECO:0000256" key="1">
    <source>
        <dbReference type="ARBA" id="ARBA00001936"/>
    </source>
</evidence>
<organism evidence="9 10">
    <name type="scientific">Lacrimispora celerecrescens</name>
    <dbReference type="NCBI Taxonomy" id="29354"/>
    <lineage>
        <taxon>Bacteria</taxon>
        <taxon>Bacillati</taxon>
        <taxon>Bacillota</taxon>
        <taxon>Clostridia</taxon>
        <taxon>Lachnospirales</taxon>
        <taxon>Lachnospiraceae</taxon>
        <taxon>Lacrimispora</taxon>
    </lineage>
</organism>
<evidence type="ECO:0000256" key="7">
    <source>
        <dbReference type="ARBA" id="ARBA00044951"/>
    </source>
</evidence>
<keyword evidence="4" id="KW-0413">Isomerase</keyword>
<keyword evidence="3" id="KW-0464">Manganese</keyword>
<dbReference type="GO" id="GO:0046872">
    <property type="term" value="F:metal ion binding"/>
    <property type="evidence" value="ECO:0007669"/>
    <property type="project" value="UniProtKB-KW"/>
</dbReference>
<protein>
    <recommendedName>
        <fullName evidence="8">D-lyxose ketol-isomerase</fullName>
        <ecNumber evidence="8">5.3.1.15</ecNumber>
    </recommendedName>
</protein>
<evidence type="ECO:0000256" key="2">
    <source>
        <dbReference type="ARBA" id="ARBA00022723"/>
    </source>
</evidence>
<evidence type="ECO:0000256" key="5">
    <source>
        <dbReference type="ARBA" id="ARBA00023277"/>
    </source>
</evidence>
<dbReference type="InterPro" id="IPR010864">
    <property type="entry name" value="D-lyxose_isomer"/>
</dbReference>
<sequence>MKRSEINKALRDMEEMAKACSFVLPPFCHFTPEEWKETGHEYDEIRDNMLGWDITDFGMGDFDKAGFSLITLRNGNVNMKKYTKTYAEKLLYLKEGQSAAMHFHWTKMEDIINRGGGNVLIRVYDSTADGEFADTDVTVHSDGREYKVAAGTQVKLCPGESITIYPGLYHDFELEPGTGPVLLGEVSMCNDDNGDNRFYLPAGRFPEIEEDEPPYRLLCNEYPAAK</sequence>
<evidence type="ECO:0000256" key="8">
    <source>
        <dbReference type="ARBA" id="ARBA00044972"/>
    </source>
</evidence>
<evidence type="ECO:0000256" key="4">
    <source>
        <dbReference type="ARBA" id="ARBA00023235"/>
    </source>
</evidence>
<keyword evidence="10" id="KW-1185">Reference proteome</keyword>
<dbReference type="Gene3D" id="2.60.120.10">
    <property type="entry name" value="Jelly Rolls"/>
    <property type="match status" value="1"/>
</dbReference>
<accession>A0A084JSG7</accession>
<evidence type="ECO:0000313" key="9">
    <source>
        <dbReference type="EMBL" id="KEZ91901.1"/>
    </source>
</evidence>
<comment type="similarity">
    <text evidence="7">Belongs to the D-lyxose ketol-isomerase family.</text>
</comment>
<reference evidence="9 10" key="1">
    <citation type="submission" date="2014-07" db="EMBL/GenBank/DDBJ databases">
        <title>Draft genome of Clostridium celerecrescens 152B isolated from sediments associated with methane hydrate from Krishna Godavari basin.</title>
        <authorList>
            <person name="Honkalas V.S."/>
            <person name="Dabir A.P."/>
            <person name="Arora P."/>
            <person name="Dhakephalkar P.K."/>
        </authorList>
    </citation>
    <scope>NUCLEOTIDE SEQUENCE [LARGE SCALE GENOMIC DNA]</scope>
    <source>
        <strain evidence="9 10">152B</strain>
    </source>
</reference>
<evidence type="ECO:0000256" key="6">
    <source>
        <dbReference type="ARBA" id="ARBA00044907"/>
    </source>
</evidence>